<evidence type="ECO:0000256" key="1">
    <source>
        <dbReference type="ARBA" id="ARBA00004141"/>
    </source>
</evidence>
<name>S8CZ39_9LAMI</name>
<proteinExistence type="inferred from homology"/>
<keyword evidence="3" id="KW-0633">Potassium transport</keyword>
<dbReference type="InterPro" id="IPR057291">
    <property type="entry name" value="CHX17_2nd"/>
</dbReference>
<protein>
    <submittedName>
        <fullName evidence="13">Uncharacterized protein</fullName>
    </submittedName>
</protein>
<dbReference type="OrthoDB" id="1889525at2759"/>
<evidence type="ECO:0000256" key="3">
    <source>
        <dbReference type="ARBA" id="ARBA00022538"/>
    </source>
</evidence>
<dbReference type="GO" id="GO:0006813">
    <property type="term" value="P:potassium ion transport"/>
    <property type="evidence" value="ECO:0007669"/>
    <property type="project" value="UniProtKB-KW"/>
</dbReference>
<gene>
    <name evidence="13" type="ORF">M569_02479</name>
</gene>
<feature type="domain" description="Cation/H(+) antiporter central" evidence="12">
    <location>
        <begin position="450"/>
        <end position="572"/>
    </location>
</feature>
<feature type="transmembrane region" description="Helical" evidence="10">
    <location>
        <begin position="280"/>
        <end position="299"/>
    </location>
</feature>
<keyword evidence="4 10" id="KW-0812">Transmembrane</keyword>
<sequence>MLQFSIITCLTRLLHHFLLKPLLQQPLIVAQILGGILLGPSLLGQDLVLFPRKSRLILDTLSVFGFVLFVFLIGVKTDVSIVARSDRRSLAVGICTFFLPLALSGSLSYLLRSVLSLDDDTSRAIPHIVQMLSMTAFPVVTCFLEELGILNSDIGRLASNSSVICDVCVCSTKIVQFVFTIATTADSFAVVLGSSATAGTYVLVVVFLVRPAALWVIRNTPETGPVRESHLLLSIVAILVAGLFGEAIGIYGTVACLVLGLAVPDGPPLGASLVETLESFVAIILLPLFFSVSGLKVDVFRIRNLKNVGALQLIIMASFLGKLLGSLLPLMAYRIPFQDAFSLGLIMNTKGIVELAFLNHSLNQNVVTDEIYSLMIISMVAITGVITPVVKLIYDPSRRYVAYKRRTILHCKDEDEFRILVTVHRQQDVHPMISLLQASHPTQHSPINLVVLHLVKLMGRSSSLLVAHRTPDEDEEKLPRTQTERIFNAFKKLEQGQPGLFRVDCYKGISPYTMMHNDVCSLALEKRIILIILPFSRKSGCDATSESNHTFRRINRSVLEQAPCSVGILIDHPYLRASHLMKTKTSEFQLAMLFFGGPDDREALGYARRIAKNNSARLKIIRITSSGHEE</sequence>
<dbReference type="PANTHER" id="PTHR32468:SF164">
    <property type="entry name" value="OS05G0485000 PROTEIN"/>
    <property type="match status" value="1"/>
</dbReference>
<dbReference type="Pfam" id="PF00999">
    <property type="entry name" value="Na_H_Exchanger"/>
    <property type="match status" value="1"/>
</dbReference>
<comment type="subcellular location">
    <subcellularLocation>
        <location evidence="1">Membrane</location>
        <topology evidence="1">Multi-pass membrane protein</topology>
    </subcellularLocation>
</comment>
<feature type="transmembrane region" description="Helical" evidence="10">
    <location>
        <begin position="311"/>
        <end position="333"/>
    </location>
</feature>
<evidence type="ECO:0000256" key="4">
    <source>
        <dbReference type="ARBA" id="ARBA00022692"/>
    </source>
</evidence>
<keyword evidence="6 10" id="KW-1133">Transmembrane helix</keyword>
<evidence type="ECO:0000256" key="5">
    <source>
        <dbReference type="ARBA" id="ARBA00022958"/>
    </source>
</evidence>
<dbReference type="Gene3D" id="1.20.1530.20">
    <property type="match status" value="1"/>
</dbReference>
<dbReference type="AlphaFoldDB" id="S8CZ39"/>
<dbReference type="GO" id="GO:0016020">
    <property type="term" value="C:membrane"/>
    <property type="evidence" value="ECO:0007669"/>
    <property type="project" value="UniProtKB-SubCell"/>
</dbReference>
<comment type="similarity">
    <text evidence="9">Belongs to the monovalent cation:proton antiporter 2 (CPA2) transporter (TC 2.A.37) family. CHX (TC 2.A.37.4) subfamily.</text>
</comment>
<evidence type="ECO:0000259" key="12">
    <source>
        <dbReference type="Pfam" id="PF23256"/>
    </source>
</evidence>
<evidence type="ECO:0000259" key="11">
    <source>
        <dbReference type="Pfam" id="PF00999"/>
    </source>
</evidence>
<accession>S8CZ39</accession>
<evidence type="ECO:0000313" key="13">
    <source>
        <dbReference type="EMBL" id="EPS72280.1"/>
    </source>
</evidence>
<reference evidence="13 14" key="1">
    <citation type="journal article" date="2013" name="BMC Genomics">
        <title>The miniature genome of a carnivorous plant Genlisea aurea contains a low number of genes and short non-coding sequences.</title>
        <authorList>
            <person name="Leushkin E.V."/>
            <person name="Sutormin R.A."/>
            <person name="Nabieva E.R."/>
            <person name="Penin A.A."/>
            <person name="Kondrashov A.S."/>
            <person name="Logacheva M.D."/>
        </authorList>
    </citation>
    <scope>NUCLEOTIDE SEQUENCE [LARGE SCALE GENOMIC DNA]</scope>
</reference>
<evidence type="ECO:0000256" key="8">
    <source>
        <dbReference type="ARBA" id="ARBA00023136"/>
    </source>
</evidence>
<feature type="transmembrane region" description="Helical" evidence="10">
    <location>
        <begin position="90"/>
        <end position="111"/>
    </location>
</feature>
<dbReference type="PANTHER" id="PTHR32468">
    <property type="entry name" value="CATION/H + ANTIPORTER"/>
    <property type="match status" value="1"/>
</dbReference>
<dbReference type="Proteomes" id="UP000015453">
    <property type="component" value="Unassembled WGS sequence"/>
</dbReference>
<organism evidence="13 14">
    <name type="scientific">Genlisea aurea</name>
    <dbReference type="NCBI Taxonomy" id="192259"/>
    <lineage>
        <taxon>Eukaryota</taxon>
        <taxon>Viridiplantae</taxon>
        <taxon>Streptophyta</taxon>
        <taxon>Embryophyta</taxon>
        <taxon>Tracheophyta</taxon>
        <taxon>Spermatophyta</taxon>
        <taxon>Magnoliopsida</taxon>
        <taxon>eudicotyledons</taxon>
        <taxon>Gunneridae</taxon>
        <taxon>Pentapetalae</taxon>
        <taxon>asterids</taxon>
        <taxon>lamiids</taxon>
        <taxon>Lamiales</taxon>
        <taxon>Lentibulariaceae</taxon>
        <taxon>Genlisea</taxon>
    </lineage>
</organism>
<dbReference type="EMBL" id="AUSU01000905">
    <property type="protein sequence ID" value="EPS72280.1"/>
    <property type="molecule type" value="Genomic_DNA"/>
</dbReference>
<feature type="non-terminal residue" evidence="13">
    <location>
        <position position="630"/>
    </location>
</feature>
<feature type="transmembrane region" description="Helical" evidence="10">
    <location>
        <begin position="371"/>
        <end position="394"/>
    </location>
</feature>
<keyword evidence="5" id="KW-0630">Potassium</keyword>
<feature type="transmembrane region" description="Helical" evidence="10">
    <location>
        <begin position="188"/>
        <end position="209"/>
    </location>
</feature>
<keyword evidence="8 10" id="KW-0472">Membrane</keyword>
<feature type="transmembrane region" description="Helical" evidence="10">
    <location>
        <begin position="63"/>
        <end position="83"/>
    </location>
</feature>
<dbReference type="Pfam" id="PF23256">
    <property type="entry name" value="CHX17_2nd"/>
    <property type="match status" value="1"/>
</dbReference>
<evidence type="ECO:0000256" key="9">
    <source>
        <dbReference type="ARBA" id="ARBA00038341"/>
    </source>
</evidence>
<dbReference type="InterPro" id="IPR050794">
    <property type="entry name" value="CPA2_transporter"/>
</dbReference>
<feature type="transmembrane region" description="Helical" evidence="10">
    <location>
        <begin position="22"/>
        <end position="43"/>
    </location>
</feature>
<evidence type="ECO:0000256" key="6">
    <source>
        <dbReference type="ARBA" id="ARBA00022989"/>
    </source>
</evidence>
<keyword evidence="2" id="KW-0813">Transport</keyword>
<evidence type="ECO:0000256" key="2">
    <source>
        <dbReference type="ARBA" id="ARBA00022448"/>
    </source>
</evidence>
<dbReference type="GO" id="GO:0006885">
    <property type="term" value="P:regulation of pH"/>
    <property type="evidence" value="ECO:0007669"/>
    <property type="project" value="TreeGrafter"/>
</dbReference>
<comment type="caution">
    <text evidence="13">The sequence shown here is derived from an EMBL/GenBank/DDBJ whole genome shotgun (WGS) entry which is preliminary data.</text>
</comment>
<evidence type="ECO:0000256" key="10">
    <source>
        <dbReference type="SAM" id="Phobius"/>
    </source>
</evidence>
<keyword evidence="7" id="KW-0406">Ion transport</keyword>
<dbReference type="InterPro" id="IPR038770">
    <property type="entry name" value="Na+/solute_symporter_sf"/>
</dbReference>
<keyword evidence="14" id="KW-1185">Reference proteome</keyword>
<evidence type="ECO:0000313" key="14">
    <source>
        <dbReference type="Proteomes" id="UP000015453"/>
    </source>
</evidence>
<feature type="transmembrane region" description="Helical" evidence="10">
    <location>
        <begin position="230"/>
        <end position="260"/>
    </location>
</feature>
<dbReference type="GO" id="GO:0012505">
    <property type="term" value="C:endomembrane system"/>
    <property type="evidence" value="ECO:0007669"/>
    <property type="project" value="TreeGrafter"/>
</dbReference>
<dbReference type="GO" id="GO:1902600">
    <property type="term" value="P:proton transmembrane transport"/>
    <property type="evidence" value="ECO:0007669"/>
    <property type="project" value="InterPro"/>
</dbReference>
<feature type="domain" description="Cation/H+ exchanger transmembrane" evidence="11">
    <location>
        <begin position="13"/>
        <end position="391"/>
    </location>
</feature>
<dbReference type="GO" id="GO:0015297">
    <property type="term" value="F:antiporter activity"/>
    <property type="evidence" value="ECO:0007669"/>
    <property type="project" value="InterPro"/>
</dbReference>
<dbReference type="InterPro" id="IPR006153">
    <property type="entry name" value="Cation/H_exchanger_TM"/>
</dbReference>
<evidence type="ECO:0000256" key="7">
    <source>
        <dbReference type="ARBA" id="ARBA00023065"/>
    </source>
</evidence>